<dbReference type="AlphaFoldDB" id="A0A9P0ZAU5"/>
<evidence type="ECO:0000313" key="3">
    <source>
        <dbReference type="Proteomes" id="UP001152484"/>
    </source>
</evidence>
<keyword evidence="3" id="KW-1185">Reference proteome</keyword>
<dbReference type="Proteomes" id="UP001152484">
    <property type="component" value="Unassembled WGS sequence"/>
</dbReference>
<dbReference type="EMBL" id="CAMAPE010000030">
    <property type="protein sequence ID" value="CAH9093355.1"/>
    <property type="molecule type" value="Genomic_DNA"/>
</dbReference>
<accession>A0A9P0ZAU5</accession>
<protein>
    <submittedName>
        <fullName evidence="2">Uncharacterized protein</fullName>
    </submittedName>
</protein>
<feature type="compositionally biased region" description="Polar residues" evidence="1">
    <location>
        <begin position="76"/>
        <end position="92"/>
    </location>
</feature>
<dbReference type="OrthoDB" id="5544992at2759"/>
<comment type="caution">
    <text evidence="2">The sequence shown here is derived from an EMBL/GenBank/DDBJ whole genome shotgun (WGS) entry which is preliminary data.</text>
</comment>
<reference evidence="2" key="1">
    <citation type="submission" date="2022-07" db="EMBL/GenBank/DDBJ databases">
        <authorList>
            <person name="Macas J."/>
            <person name="Novak P."/>
            <person name="Neumann P."/>
        </authorList>
    </citation>
    <scope>NUCLEOTIDE SEQUENCE</scope>
</reference>
<proteinExistence type="predicted"/>
<dbReference type="PANTHER" id="PTHR34222">
    <property type="entry name" value="GAG_PRE-INTEGRS DOMAIN-CONTAINING PROTEIN"/>
    <property type="match status" value="1"/>
</dbReference>
<dbReference type="PANTHER" id="PTHR34222:SF99">
    <property type="entry name" value="PROTEIN, PUTATIVE-RELATED"/>
    <property type="match status" value="1"/>
</dbReference>
<sequence length="143" mass="16218">MCRALDLCTCQLLKRVLDKENHSKLIQMLIGLDSGYENVKITILSMEPLPPINKALSLLEKIEKQKQISDGLDVPTQENDYASSSSEGINNNRAEDHRRDVYWNTIKRIKTGDDDNFGFVGASKKCTHIVIKRDTTRRNALIS</sequence>
<organism evidence="2 3">
    <name type="scientific">Cuscuta europaea</name>
    <name type="common">European dodder</name>
    <dbReference type="NCBI Taxonomy" id="41803"/>
    <lineage>
        <taxon>Eukaryota</taxon>
        <taxon>Viridiplantae</taxon>
        <taxon>Streptophyta</taxon>
        <taxon>Embryophyta</taxon>
        <taxon>Tracheophyta</taxon>
        <taxon>Spermatophyta</taxon>
        <taxon>Magnoliopsida</taxon>
        <taxon>eudicotyledons</taxon>
        <taxon>Gunneridae</taxon>
        <taxon>Pentapetalae</taxon>
        <taxon>asterids</taxon>
        <taxon>lamiids</taxon>
        <taxon>Solanales</taxon>
        <taxon>Convolvulaceae</taxon>
        <taxon>Cuscuteae</taxon>
        <taxon>Cuscuta</taxon>
        <taxon>Cuscuta subgen. Cuscuta</taxon>
    </lineage>
</organism>
<gene>
    <name evidence="2" type="ORF">CEURO_LOCUS12316</name>
</gene>
<evidence type="ECO:0000313" key="2">
    <source>
        <dbReference type="EMBL" id="CAH9093355.1"/>
    </source>
</evidence>
<evidence type="ECO:0000256" key="1">
    <source>
        <dbReference type="SAM" id="MobiDB-lite"/>
    </source>
</evidence>
<feature type="region of interest" description="Disordered" evidence="1">
    <location>
        <begin position="73"/>
        <end position="93"/>
    </location>
</feature>
<name>A0A9P0ZAU5_CUSEU</name>